<dbReference type="InterPro" id="IPR036388">
    <property type="entry name" value="WH-like_DNA-bd_sf"/>
</dbReference>
<evidence type="ECO:0000313" key="5">
    <source>
        <dbReference type="EMBL" id="TBN58254.1"/>
    </source>
</evidence>
<keyword evidence="1" id="KW-0805">Transcription regulation</keyword>
<evidence type="ECO:0000313" key="6">
    <source>
        <dbReference type="Proteomes" id="UP000294194"/>
    </source>
</evidence>
<dbReference type="GO" id="GO:0003677">
    <property type="term" value="F:DNA binding"/>
    <property type="evidence" value="ECO:0007669"/>
    <property type="project" value="UniProtKB-KW"/>
</dbReference>
<dbReference type="GO" id="GO:0003700">
    <property type="term" value="F:DNA-binding transcription factor activity"/>
    <property type="evidence" value="ECO:0007669"/>
    <property type="project" value="InterPro"/>
</dbReference>
<evidence type="ECO:0000259" key="4">
    <source>
        <dbReference type="PROSITE" id="PS50949"/>
    </source>
</evidence>
<dbReference type="RefSeq" id="WP_130982361.1">
    <property type="nucleotide sequence ID" value="NZ_SISG01000001.1"/>
</dbReference>
<keyword evidence="6" id="KW-1185">Reference proteome</keyword>
<dbReference type="InterPro" id="IPR000524">
    <property type="entry name" value="Tscrpt_reg_HTH_GntR"/>
</dbReference>
<dbReference type="Proteomes" id="UP000294194">
    <property type="component" value="Unassembled WGS sequence"/>
</dbReference>
<dbReference type="Gene3D" id="1.10.10.10">
    <property type="entry name" value="Winged helix-like DNA-binding domain superfamily/Winged helix DNA-binding domain"/>
    <property type="match status" value="1"/>
</dbReference>
<name>A0A4Q9GVI6_9MICO</name>
<dbReference type="Pfam" id="PF00392">
    <property type="entry name" value="GntR"/>
    <property type="match status" value="1"/>
</dbReference>
<dbReference type="SMART" id="SM00895">
    <property type="entry name" value="FCD"/>
    <property type="match status" value="1"/>
</dbReference>
<dbReference type="SMART" id="SM00345">
    <property type="entry name" value="HTH_GNTR"/>
    <property type="match status" value="1"/>
</dbReference>
<evidence type="ECO:0000256" key="3">
    <source>
        <dbReference type="ARBA" id="ARBA00023163"/>
    </source>
</evidence>
<dbReference type="PRINTS" id="PR00035">
    <property type="entry name" value="HTHGNTR"/>
</dbReference>
<dbReference type="PROSITE" id="PS50949">
    <property type="entry name" value="HTH_GNTR"/>
    <property type="match status" value="1"/>
</dbReference>
<accession>A0A4Q9GVI6</accession>
<dbReference type="Gene3D" id="1.20.120.530">
    <property type="entry name" value="GntR ligand-binding domain-like"/>
    <property type="match status" value="1"/>
</dbReference>
<dbReference type="InterPro" id="IPR036390">
    <property type="entry name" value="WH_DNA-bd_sf"/>
</dbReference>
<dbReference type="PANTHER" id="PTHR43537:SF5">
    <property type="entry name" value="UXU OPERON TRANSCRIPTIONAL REGULATOR"/>
    <property type="match status" value="1"/>
</dbReference>
<dbReference type="AlphaFoldDB" id="A0A4Q9GVI6"/>
<dbReference type="InterPro" id="IPR011711">
    <property type="entry name" value="GntR_C"/>
</dbReference>
<keyword evidence="3" id="KW-0804">Transcription</keyword>
<dbReference type="Pfam" id="PF07729">
    <property type="entry name" value="FCD"/>
    <property type="match status" value="1"/>
</dbReference>
<evidence type="ECO:0000256" key="2">
    <source>
        <dbReference type="ARBA" id="ARBA00023125"/>
    </source>
</evidence>
<proteinExistence type="predicted"/>
<organism evidence="5 6">
    <name type="scientific">Glaciihabitans arcticus</name>
    <dbReference type="NCBI Taxonomy" id="2668039"/>
    <lineage>
        <taxon>Bacteria</taxon>
        <taxon>Bacillati</taxon>
        <taxon>Actinomycetota</taxon>
        <taxon>Actinomycetes</taxon>
        <taxon>Micrococcales</taxon>
        <taxon>Microbacteriaceae</taxon>
        <taxon>Glaciihabitans</taxon>
    </lineage>
</organism>
<protein>
    <submittedName>
        <fullName evidence="5">GntR family transcriptional regulator</fullName>
    </submittedName>
</protein>
<evidence type="ECO:0000256" key="1">
    <source>
        <dbReference type="ARBA" id="ARBA00023015"/>
    </source>
</evidence>
<sequence>MATSTPVLPETIYDDLRSSIIAQQQAPGSLVTESSVASRFGVSRQTAKVAIERLVAEGVLRREAHRAARVPLLTVDDIVDLFDNRALVESAAVSRLASSGILPSGAIAAHRALLDAAASGERFADHDVAFHRALVLGAPSPRLARLHELLLGEIELCIGQVQAAQLLTATEVGAQHQGILDAVLAGDSPLASRLIEEHIAGSRDRLVASSL</sequence>
<gene>
    <name evidence="5" type="ORF">EYE40_13090</name>
</gene>
<keyword evidence="2" id="KW-0238">DNA-binding</keyword>
<feature type="domain" description="HTH gntR-type" evidence="4">
    <location>
        <begin position="6"/>
        <end position="73"/>
    </location>
</feature>
<dbReference type="EMBL" id="SISG01000001">
    <property type="protein sequence ID" value="TBN58254.1"/>
    <property type="molecule type" value="Genomic_DNA"/>
</dbReference>
<dbReference type="InterPro" id="IPR008920">
    <property type="entry name" value="TF_FadR/GntR_C"/>
</dbReference>
<dbReference type="SUPFAM" id="SSF48008">
    <property type="entry name" value="GntR ligand-binding domain-like"/>
    <property type="match status" value="1"/>
</dbReference>
<comment type="caution">
    <text evidence="5">The sequence shown here is derived from an EMBL/GenBank/DDBJ whole genome shotgun (WGS) entry which is preliminary data.</text>
</comment>
<reference evidence="6" key="1">
    <citation type="submission" date="2019-02" db="EMBL/GenBank/DDBJ databases">
        <title>Glaciihabitans arcticus sp. nov., a psychrotolerant bacterium isolated from polar soil.</title>
        <authorList>
            <person name="Dahal R.H."/>
        </authorList>
    </citation>
    <scope>NUCLEOTIDE SEQUENCE [LARGE SCALE GENOMIC DNA]</scope>
    <source>
        <strain evidence="6">RP-3-7</strain>
    </source>
</reference>
<dbReference type="PANTHER" id="PTHR43537">
    <property type="entry name" value="TRANSCRIPTIONAL REGULATOR, GNTR FAMILY"/>
    <property type="match status" value="1"/>
</dbReference>
<dbReference type="SUPFAM" id="SSF46785">
    <property type="entry name" value="Winged helix' DNA-binding domain"/>
    <property type="match status" value="1"/>
</dbReference>